<dbReference type="VEuPathDB" id="FungiDB:P175DRAFT_0557327"/>
<reference evidence="1 2" key="1">
    <citation type="journal article" date="2018" name="Proc. Natl. Acad. Sci. U.S.A.">
        <title>Linking secondary metabolites to gene clusters through genome sequencing of six diverse Aspergillus species.</title>
        <authorList>
            <person name="Kaerboelling I."/>
            <person name="Vesth T.C."/>
            <person name="Frisvad J.C."/>
            <person name="Nybo J.L."/>
            <person name="Theobald S."/>
            <person name="Kuo A."/>
            <person name="Bowyer P."/>
            <person name="Matsuda Y."/>
            <person name="Mondo S."/>
            <person name="Lyhne E.K."/>
            <person name="Kogle M.E."/>
            <person name="Clum A."/>
            <person name="Lipzen A."/>
            <person name="Salamov A."/>
            <person name="Ngan C.Y."/>
            <person name="Daum C."/>
            <person name="Chiniquy J."/>
            <person name="Barry K."/>
            <person name="LaButti K."/>
            <person name="Haridas S."/>
            <person name="Simmons B.A."/>
            <person name="Magnuson J.K."/>
            <person name="Mortensen U.H."/>
            <person name="Larsen T.O."/>
            <person name="Grigoriev I.V."/>
            <person name="Baker S.E."/>
            <person name="Andersen M.R."/>
        </authorList>
    </citation>
    <scope>NUCLEOTIDE SEQUENCE [LARGE SCALE GENOMIC DNA]</scope>
    <source>
        <strain evidence="1 2">IBT 24754</strain>
    </source>
</reference>
<dbReference type="AlphaFoldDB" id="A0A2T5LWI4"/>
<accession>A0A2T5LWI4</accession>
<dbReference type="EMBL" id="MSFN02000004">
    <property type="protein sequence ID" value="PTU20644.1"/>
    <property type="molecule type" value="Genomic_DNA"/>
</dbReference>
<protein>
    <submittedName>
        <fullName evidence="1">Uncharacterized protein</fullName>
    </submittedName>
</protein>
<name>A0A2T5LWI4_9EURO</name>
<evidence type="ECO:0000313" key="2">
    <source>
        <dbReference type="Proteomes" id="UP000244073"/>
    </source>
</evidence>
<organism evidence="1 2">
    <name type="scientific">Aspergillus ochraceoroseus IBT 24754</name>
    <dbReference type="NCBI Taxonomy" id="1392256"/>
    <lineage>
        <taxon>Eukaryota</taxon>
        <taxon>Fungi</taxon>
        <taxon>Dikarya</taxon>
        <taxon>Ascomycota</taxon>
        <taxon>Pezizomycotina</taxon>
        <taxon>Eurotiomycetes</taxon>
        <taxon>Eurotiomycetidae</taxon>
        <taxon>Eurotiales</taxon>
        <taxon>Aspergillaceae</taxon>
        <taxon>Aspergillus</taxon>
        <taxon>Aspergillus subgen. Nidulantes</taxon>
    </lineage>
</organism>
<evidence type="ECO:0000313" key="1">
    <source>
        <dbReference type="EMBL" id="PTU20644.1"/>
    </source>
</evidence>
<sequence>MITQGQTRPGKTRQLEPVSLRMASSPVGLHLGPSGLLAQISNSASIPCKFKHGHTESNTHYMLKRAGSNGMEAIAISRNLPTRWLVVNPTVRLLDQPTRLTSHFGGFLYVIPSRKPPPRNLNGAVYESERYSVAGLVYGFGDLFAPGPGM</sequence>
<comment type="caution">
    <text evidence="1">The sequence shown here is derived from an EMBL/GenBank/DDBJ whole genome shotgun (WGS) entry which is preliminary data.</text>
</comment>
<gene>
    <name evidence="1" type="ORF">P175DRAFT_0557327</name>
</gene>
<dbReference type="RefSeq" id="XP_040752036.1">
    <property type="nucleotide sequence ID" value="XM_040900765.1"/>
</dbReference>
<dbReference type="Proteomes" id="UP000244073">
    <property type="component" value="Unassembled WGS sequence"/>
</dbReference>
<dbReference type="GeneID" id="63817649"/>
<proteinExistence type="predicted"/>